<dbReference type="EMBL" id="FNLO01000013">
    <property type="protein sequence ID" value="SDV50736.1"/>
    <property type="molecule type" value="Genomic_DNA"/>
</dbReference>
<comment type="similarity">
    <text evidence="1">Belongs to the short-chain dehydrogenases/reductases (SDR) family.</text>
</comment>
<name>A0A1H2PU87_9BURK</name>
<dbReference type="PANTHER" id="PTHR42760:SF115">
    <property type="entry name" value="3-OXOACYL-[ACYL-CARRIER-PROTEIN] REDUCTASE FABG"/>
    <property type="match status" value="1"/>
</dbReference>
<dbReference type="Pfam" id="PF13561">
    <property type="entry name" value="adh_short_C2"/>
    <property type="match status" value="1"/>
</dbReference>
<dbReference type="PRINTS" id="PR00081">
    <property type="entry name" value="GDHRDH"/>
</dbReference>
<dbReference type="SUPFAM" id="SSF51735">
    <property type="entry name" value="NAD(P)-binding Rossmann-fold domains"/>
    <property type="match status" value="1"/>
</dbReference>
<protein>
    <submittedName>
        <fullName evidence="3">NAD(P)-dependent dehydrogenase, short-chain alcohol dehydrogenase family</fullName>
    </submittedName>
</protein>
<accession>A0A1H2PU87</accession>
<evidence type="ECO:0000313" key="4">
    <source>
        <dbReference type="Proteomes" id="UP000243719"/>
    </source>
</evidence>
<dbReference type="CDD" id="cd05233">
    <property type="entry name" value="SDR_c"/>
    <property type="match status" value="1"/>
</dbReference>
<sequence>MDTSGPIAAQTSARSPARHVAITGGANGIGEACARLARASGWRVVILDRDEDAGAAVAADLGGTFHRLDLLACDALEPLRDEIEASAGPIDALINSAGISQPTAPPSALPLDVWDQVQRTHLRGSYLTCRAFGSAMAQRGGGAIVNIASIAGMRSVPLHSYGPAKAAIIAMTAGLAAEWGRSGVRVNCVSPGFTRTARVERRLVAGERDPEAYRDSALGRMVEPDEVAQACLFLLSSQASGITGVNLPVDCGWLVSGPWQAFGGLRQAYAPGAERDR</sequence>
<organism evidence="3 4">
    <name type="scientific">Chitinasiproducens palmae</name>
    <dbReference type="NCBI Taxonomy" id="1770053"/>
    <lineage>
        <taxon>Bacteria</taxon>
        <taxon>Pseudomonadati</taxon>
        <taxon>Pseudomonadota</taxon>
        <taxon>Betaproteobacteria</taxon>
        <taxon>Burkholderiales</taxon>
        <taxon>Burkholderiaceae</taxon>
        <taxon>Chitinasiproducens</taxon>
    </lineage>
</organism>
<dbReference type="InterPro" id="IPR002347">
    <property type="entry name" value="SDR_fam"/>
</dbReference>
<proteinExistence type="inferred from homology"/>
<evidence type="ECO:0000313" key="3">
    <source>
        <dbReference type="EMBL" id="SDV50736.1"/>
    </source>
</evidence>
<evidence type="ECO:0000256" key="2">
    <source>
        <dbReference type="ARBA" id="ARBA00023002"/>
    </source>
</evidence>
<reference evidence="4" key="1">
    <citation type="submission" date="2016-09" db="EMBL/GenBank/DDBJ databases">
        <authorList>
            <person name="Varghese N."/>
            <person name="Submissions S."/>
        </authorList>
    </citation>
    <scope>NUCLEOTIDE SEQUENCE [LARGE SCALE GENOMIC DNA]</scope>
    <source>
        <strain evidence="4">JS23</strain>
    </source>
</reference>
<dbReference type="Proteomes" id="UP000243719">
    <property type="component" value="Unassembled WGS sequence"/>
</dbReference>
<dbReference type="OrthoDB" id="8687320at2"/>
<dbReference type="GO" id="GO:0016616">
    <property type="term" value="F:oxidoreductase activity, acting on the CH-OH group of donors, NAD or NADP as acceptor"/>
    <property type="evidence" value="ECO:0007669"/>
    <property type="project" value="TreeGrafter"/>
</dbReference>
<dbReference type="PANTHER" id="PTHR42760">
    <property type="entry name" value="SHORT-CHAIN DEHYDROGENASES/REDUCTASES FAMILY MEMBER"/>
    <property type="match status" value="1"/>
</dbReference>
<dbReference type="PRINTS" id="PR00080">
    <property type="entry name" value="SDRFAMILY"/>
</dbReference>
<dbReference type="RefSeq" id="WP_091911929.1">
    <property type="nucleotide sequence ID" value="NZ_FNLO01000013.1"/>
</dbReference>
<dbReference type="Gene3D" id="3.40.50.720">
    <property type="entry name" value="NAD(P)-binding Rossmann-like Domain"/>
    <property type="match status" value="1"/>
</dbReference>
<dbReference type="AlphaFoldDB" id="A0A1H2PU87"/>
<evidence type="ECO:0000256" key="1">
    <source>
        <dbReference type="ARBA" id="ARBA00006484"/>
    </source>
</evidence>
<keyword evidence="2" id="KW-0560">Oxidoreductase</keyword>
<gene>
    <name evidence="3" type="ORF">SAMN05216551_11357</name>
</gene>
<dbReference type="STRING" id="1770053.SAMN05216551_11357"/>
<dbReference type="InterPro" id="IPR036291">
    <property type="entry name" value="NAD(P)-bd_dom_sf"/>
</dbReference>
<dbReference type="FunFam" id="3.40.50.720:FF:000084">
    <property type="entry name" value="Short-chain dehydrogenase reductase"/>
    <property type="match status" value="1"/>
</dbReference>
<keyword evidence="4" id="KW-1185">Reference proteome</keyword>